<dbReference type="STRING" id="1048834.TC41_2525"/>
<protein>
    <submittedName>
        <fullName evidence="1">Uncharacterized protein</fullName>
    </submittedName>
</protein>
<gene>
    <name evidence="1" type="ordered locus">TC41_2525</name>
</gene>
<accession>F8IHE8</accession>
<organism evidence="1 2">
    <name type="scientific">Alicyclobacillus acidocaldarius (strain Tc-4-1)</name>
    <name type="common">Bacillus acidocaldarius</name>
    <dbReference type="NCBI Taxonomy" id="1048834"/>
    <lineage>
        <taxon>Bacteria</taxon>
        <taxon>Bacillati</taxon>
        <taxon>Bacillota</taxon>
        <taxon>Bacilli</taxon>
        <taxon>Bacillales</taxon>
        <taxon>Alicyclobacillaceae</taxon>
        <taxon>Alicyclobacillus</taxon>
    </lineage>
</organism>
<evidence type="ECO:0000313" key="1">
    <source>
        <dbReference type="EMBL" id="AEJ44422.1"/>
    </source>
</evidence>
<dbReference type="EMBL" id="CP002902">
    <property type="protein sequence ID" value="AEJ44422.1"/>
    <property type="molecule type" value="Genomic_DNA"/>
</dbReference>
<proteinExistence type="predicted"/>
<dbReference type="KEGG" id="aad:TC41_2525"/>
<reference evidence="2" key="2">
    <citation type="submission" date="2011-06" db="EMBL/GenBank/DDBJ databases">
        <title>The complete genome sequence of Alicyclobacillus acidocaldarius sp. Tc-4-1.</title>
        <authorList>
            <person name="Chen Y."/>
            <person name="He Y."/>
            <person name="Dong Z."/>
            <person name="Hu S."/>
        </authorList>
    </citation>
    <scope>NUCLEOTIDE SEQUENCE [LARGE SCALE GENOMIC DNA]</scope>
    <source>
        <strain evidence="2">Tc-4-1</strain>
    </source>
</reference>
<name>F8IHE8_ALIAT</name>
<dbReference type="Proteomes" id="UP000000292">
    <property type="component" value="Chromosome"/>
</dbReference>
<reference evidence="1 2" key="1">
    <citation type="journal article" date="2011" name="J. Bacteriol.">
        <title>Complete Genome Sequence of Alicyclobacillus acidocaldarius Strain Tc-4-1.</title>
        <authorList>
            <person name="Chen Y."/>
            <person name="He Y."/>
            <person name="Zhang B."/>
            <person name="Yang J."/>
            <person name="Li W."/>
            <person name="Dong Z."/>
            <person name="Hu S."/>
        </authorList>
    </citation>
    <scope>NUCLEOTIDE SEQUENCE [LARGE SCALE GENOMIC DNA]</scope>
    <source>
        <strain evidence="1 2">Tc-4-1</strain>
    </source>
</reference>
<dbReference type="AlphaFoldDB" id="F8IHE8"/>
<dbReference type="PATRIC" id="fig|1048834.4.peg.2382"/>
<evidence type="ECO:0000313" key="2">
    <source>
        <dbReference type="Proteomes" id="UP000000292"/>
    </source>
</evidence>
<dbReference type="HOGENOM" id="CLU_3246236_0_0_9"/>
<sequence length="42" mass="4824">MPETRANMTIFPPRVCRIQATISRCVERRFAIACSRSSTLPR</sequence>